<dbReference type="STRING" id="1265846.PROCOU_11643"/>
<dbReference type="PIRSF" id="PIRSF004846">
    <property type="entry name" value="ModA"/>
    <property type="match status" value="1"/>
</dbReference>
<dbReference type="EMBL" id="SNZK01000002">
    <property type="protein sequence ID" value="TDR54735.1"/>
    <property type="molecule type" value="Genomic_DNA"/>
</dbReference>
<feature type="binding site" evidence="5">
    <location>
        <position position="64"/>
    </location>
    <ligand>
        <name>molybdate</name>
        <dbReference type="ChEBI" id="CHEBI:36264"/>
    </ligand>
</feature>
<evidence type="ECO:0000256" key="4">
    <source>
        <dbReference type="ARBA" id="ARBA00022729"/>
    </source>
</evidence>
<evidence type="ECO:0000256" key="3">
    <source>
        <dbReference type="ARBA" id="ARBA00022723"/>
    </source>
</evidence>
<dbReference type="GO" id="GO:0030973">
    <property type="term" value="F:molybdate ion binding"/>
    <property type="evidence" value="ECO:0007669"/>
    <property type="project" value="TreeGrafter"/>
</dbReference>
<organism evidence="7 8">
    <name type="scientific">Listeria rocourtiae</name>
    <dbReference type="NCBI Taxonomy" id="647910"/>
    <lineage>
        <taxon>Bacteria</taxon>
        <taxon>Bacillati</taxon>
        <taxon>Bacillota</taxon>
        <taxon>Bacilli</taxon>
        <taxon>Bacillales</taxon>
        <taxon>Listeriaceae</taxon>
        <taxon>Listeria</taxon>
    </lineage>
</organism>
<dbReference type="PANTHER" id="PTHR30632:SF0">
    <property type="entry name" value="SULFATE-BINDING PROTEIN"/>
    <property type="match status" value="1"/>
</dbReference>
<keyword evidence="4 6" id="KW-0732">Signal</keyword>
<feature type="signal peptide" evidence="6">
    <location>
        <begin position="1"/>
        <end position="21"/>
    </location>
</feature>
<dbReference type="Proteomes" id="UP000295558">
    <property type="component" value="Unassembled WGS sequence"/>
</dbReference>
<evidence type="ECO:0000313" key="7">
    <source>
        <dbReference type="EMBL" id="TDR54735.1"/>
    </source>
</evidence>
<name>A0A4R6ZQH7_9LIST</name>
<dbReference type="PANTHER" id="PTHR30632">
    <property type="entry name" value="MOLYBDATE-BINDING PERIPLASMIC PROTEIN"/>
    <property type="match status" value="1"/>
</dbReference>
<feature type="binding site" evidence="5">
    <location>
        <position position="187"/>
    </location>
    <ligand>
        <name>molybdate</name>
        <dbReference type="ChEBI" id="CHEBI:36264"/>
    </ligand>
</feature>
<keyword evidence="8" id="KW-1185">Reference proteome</keyword>
<accession>A0A4R6ZQH7</accession>
<dbReference type="InterPro" id="IPR050682">
    <property type="entry name" value="ModA/WtpA"/>
</dbReference>
<dbReference type="FunFam" id="3.40.190.10:FF:000035">
    <property type="entry name" value="Molybdate ABC transporter substrate-binding protein"/>
    <property type="match status" value="1"/>
</dbReference>
<feature type="binding site" evidence="5">
    <location>
        <position position="142"/>
    </location>
    <ligand>
        <name>molybdate</name>
        <dbReference type="ChEBI" id="CHEBI:36264"/>
    </ligand>
</feature>
<protein>
    <submittedName>
        <fullName evidence="7">Molybdate transport system substrate-binding protein</fullName>
    </submittedName>
</protein>
<dbReference type="AlphaFoldDB" id="A0A4R6ZQH7"/>
<dbReference type="InterPro" id="IPR005950">
    <property type="entry name" value="ModA"/>
</dbReference>
<dbReference type="SUPFAM" id="SSF53850">
    <property type="entry name" value="Periplasmic binding protein-like II"/>
    <property type="match status" value="1"/>
</dbReference>
<dbReference type="GO" id="GO:0015689">
    <property type="term" value="P:molybdate ion transport"/>
    <property type="evidence" value="ECO:0007669"/>
    <property type="project" value="InterPro"/>
</dbReference>
<dbReference type="OrthoDB" id="9785015at2"/>
<keyword evidence="3 5" id="KW-0479">Metal-binding</keyword>
<evidence type="ECO:0000256" key="5">
    <source>
        <dbReference type="PIRSR" id="PIRSR004846-1"/>
    </source>
</evidence>
<evidence type="ECO:0000313" key="8">
    <source>
        <dbReference type="Proteomes" id="UP000295558"/>
    </source>
</evidence>
<reference evidence="7 8" key="1">
    <citation type="submission" date="2019-03" db="EMBL/GenBank/DDBJ databases">
        <title>Genomic Encyclopedia of Type Strains, Phase III (KMG-III): the genomes of soil and plant-associated and newly described type strains.</title>
        <authorList>
            <person name="Whitman W."/>
        </authorList>
    </citation>
    <scope>NUCLEOTIDE SEQUENCE [LARGE SCALE GENOMIC DNA]</scope>
    <source>
        <strain evidence="7 8">CECT 7972</strain>
    </source>
</reference>
<comment type="caution">
    <text evidence="7">The sequence shown here is derived from an EMBL/GenBank/DDBJ whole genome shotgun (WGS) entry which is preliminary data.</text>
</comment>
<feature type="binding site" evidence="5">
    <location>
        <position position="169"/>
    </location>
    <ligand>
        <name>molybdate</name>
        <dbReference type="ChEBI" id="CHEBI:36264"/>
    </ligand>
</feature>
<keyword evidence="2 5" id="KW-0500">Molybdenum</keyword>
<dbReference type="GO" id="GO:1901359">
    <property type="term" value="F:tungstate binding"/>
    <property type="evidence" value="ECO:0007669"/>
    <property type="project" value="UniProtKB-ARBA"/>
</dbReference>
<proteinExistence type="inferred from homology"/>
<dbReference type="GO" id="GO:0046872">
    <property type="term" value="F:metal ion binding"/>
    <property type="evidence" value="ECO:0007669"/>
    <property type="project" value="UniProtKB-KW"/>
</dbReference>
<evidence type="ECO:0000256" key="1">
    <source>
        <dbReference type="ARBA" id="ARBA00009175"/>
    </source>
</evidence>
<dbReference type="RefSeq" id="WP_036072166.1">
    <property type="nucleotide sequence ID" value="NZ_JAASUO010000002.1"/>
</dbReference>
<dbReference type="PROSITE" id="PS51257">
    <property type="entry name" value="PROKAR_LIPOPROTEIN"/>
    <property type="match status" value="1"/>
</dbReference>
<dbReference type="Gene3D" id="3.40.190.10">
    <property type="entry name" value="Periplasmic binding protein-like II"/>
    <property type="match status" value="2"/>
</dbReference>
<dbReference type="Pfam" id="PF13531">
    <property type="entry name" value="SBP_bac_11"/>
    <property type="match status" value="1"/>
</dbReference>
<sequence>MKKWMASSLVFVVLLAILAGCGTQETQTIHISVAASLKDVMDDVKPLYEKSHNHVKLEFDFAGSGQIRERVVNGAPIDGVVLASVTDMDTLMDKKLVGNKQQIASNTLVAVMPNKSIPTNNIKEELAKAHVIAIGDPNSVPAGKYAVEFLMKEQLMDSVKSRFVKASDVRQVLAYVESGNADIGFVYKTDAMISKKVQTAYKIDSALYNPIGYYAAVIKDSDMADETSQFMEYMKGNQAQRILKKYGFGEVK</sequence>
<gene>
    <name evidence="7" type="ORF">DFP96_102330</name>
</gene>
<feature type="chain" id="PRO_5039356018" evidence="6">
    <location>
        <begin position="22"/>
        <end position="252"/>
    </location>
</feature>
<evidence type="ECO:0000256" key="6">
    <source>
        <dbReference type="SAM" id="SignalP"/>
    </source>
</evidence>
<feature type="binding site" evidence="5">
    <location>
        <position position="36"/>
    </location>
    <ligand>
        <name>molybdate</name>
        <dbReference type="ChEBI" id="CHEBI:36264"/>
    </ligand>
</feature>
<comment type="similarity">
    <text evidence="1">Belongs to the bacterial solute-binding protein ModA family.</text>
</comment>
<evidence type="ECO:0000256" key="2">
    <source>
        <dbReference type="ARBA" id="ARBA00022505"/>
    </source>
</evidence>
<dbReference type="NCBIfam" id="TIGR01256">
    <property type="entry name" value="modA"/>
    <property type="match status" value="1"/>
</dbReference>